<dbReference type="PANTHER" id="PTHR42760">
    <property type="entry name" value="SHORT-CHAIN DEHYDROGENASES/REDUCTASES FAMILY MEMBER"/>
    <property type="match status" value="1"/>
</dbReference>
<dbReference type="Gene3D" id="3.40.50.720">
    <property type="entry name" value="NAD(P)-binding Rossmann-like Domain"/>
    <property type="match status" value="1"/>
</dbReference>
<organism evidence="2 3">
    <name type="scientific">Variovorax paradoxus</name>
    <dbReference type="NCBI Taxonomy" id="34073"/>
    <lineage>
        <taxon>Bacteria</taxon>
        <taxon>Pseudomonadati</taxon>
        <taxon>Pseudomonadota</taxon>
        <taxon>Betaproteobacteria</taxon>
        <taxon>Burkholderiales</taxon>
        <taxon>Comamonadaceae</taxon>
        <taxon>Variovorax</taxon>
    </lineage>
</organism>
<reference evidence="2 3" key="1">
    <citation type="submission" date="2017-08" db="EMBL/GenBank/DDBJ databases">
        <title>Infants hospitalized years apart are colonized by the same room-sourced microbial strains.</title>
        <authorList>
            <person name="Brooks B."/>
            <person name="Olm M.R."/>
            <person name="Firek B.A."/>
            <person name="Baker R."/>
            <person name="Thomas B.C."/>
            <person name="Morowitz M.J."/>
            <person name="Banfield J.F."/>
        </authorList>
    </citation>
    <scope>NUCLEOTIDE SEQUENCE [LARGE SCALE GENOMIC DNA]</scope>
    <source>
        <strain evidence="2">S2_005_003_R2_41</strain>
    </source>
</reference>
<dbReference type="GO" id="GO:0016616">
    <property type="term" value="F:oxidoreductase activity, acting on the CH-OH group of donors, NAD or NADP as acceptor"/>
    <property type="evidence" value="ECO:0007669"/>
    <property type="project" value="TreeGrafter"/>
</dbReference>
<gene>
    <name evidence="2" type="ORF">DI563_00350</name>
</gene>
<dbReference type="SUPFAM" id="SSF51735">
    <property type="entry name" value="NAD(P)-binding Rossmann-fold domains"/>
    <property type="match status" value="1"/>
</dbReference>
<dbReference type="PRINTS" id="PR00081">
    <property type="entry name" value="GDHRDH"/>
</dbReference>
<dbReference type="Pfam" id="PF13561">
    <property type="entry name" value="adh_short_C2"/>
    <property type="match status" value="1"/>
</dbReference>
<dbReference type="InterPro" id="IPR036291">
    <property type="entry name" value="NAD(P)-bd_dom_sf"/>
</dbReference>
<evidence type="ECO:0000313" key="3">
    <source>
        <dbReference type="Proteomes" id="UP000249135"/>
    </source>
</evidence>
<dbReference type="Proteomes" id="UP000249135">
    <property type="component" value="Unassembled WGS sequence"/>
</dbReference>
<sequence>MKPMRTPSFRLDGKKAFVAGGSQGIGFAAASALAEAGATVTLAARSEGSLREACATITEAGGRCDYLVLDVTDSKAVEDVFRRRADYSVVVASAGMNRPKPLAEVTDEDVHDILDLNVKSCFYLARAAVKAMVGASIPGSIILVSSQMGQVGSPTRTLYCASKHAVEGLTKSLAWEVGAHGIRVNTLCPTFIETPMTEPMFSRPGFREWVVERIALRRVGRMEEVMGAIAFLASDASSLMTGSALSLDGGWSAA</sequence>
<dbReference type="PRINTS" id="PR00080">
    <property type="entry name" value="SDRFAMILY"/>
</dbReference>
<dbReference type="InterPro" id="IPR002347">
    <property type="entry name" value="SDR_fam"/>
</dbReference>
<dbReference type="PROSITE" id="PS00061">
    <property type="entry name" value="ADH_SHORT"/>
    <property type="match status" value="1"/>
</dbReference>
<name>A0A2W5QIQ5_VARPD</name>
<protein>
    <submittedName>
        <fullName evidence="2">3-oxoacyl-ACP reductase</fullName>
    </submittedName>
</protein>
<accession>A0A2W5QIQ5</accession>
<dbReference type="EMBL" id="QFPP01000001">
    <property type="protein sequence ID" value="PZQ78461.1"/>
    <property type="molecule type" value="Genomic_DNA"/>
</dbReference>
<proteinExistence type="inferred from homology"/>
<comment type="caution">
    <text evidence="2">The sequence shown here is derived from an EMBL/GenBank/DDBJ whole genome shotgun (WGS) entry which is preliminary data.</text>
</comment>
<comment type="similarity">
    <text evidence="1">Belongs to the short-chain dehydrogenases/reductases (SDR) family.</text>
</comment>
<dbReference type="InterPro" id="IPR020904">
    <property type="entry name" value="Sc_DH/Rdtase_CS"/>
</dbReference>
<evidence type="ECO:0000256" key="1">
    <source>
        <dbReference type="ARBA" id="ARBA00006484"/>
    </source>
</evidence>
<dbReference type="AlphaFoldDB" id="A0A2W5QIQ5"/>
<dbReference type="FunFam" id="3.40.50.720:FF:000084">
    <property type="entry name" value="Short-chain dehydrogenase reductase"/>
    <property type="match status" value="1"/>
</dbReference>
<evidence type="ECO:0000313" key="2">
    <source>
        <dbReference type="EMBL" id="PZQ78461.1"/>
    </source>
</evidence>